<dbReference type="InterPro" id="IPR000557">
    <property type="entry name" value="Calponin_repeat"/>
</dbReference>
<dbReference type="EMBL" id="HG994580">
    <property type="protein sequence ID" value="CAF2770596.1"/>
    <property type="molecule type" value="Genomic_DNA"/>
</dbReference>
<dbReference type="GO" id="GO:0051015">
    <property type="term" value="F:actin filament binding"/>
    <property type="evidence" value="ECO:0007669"/>
    <property type="project" value="TreeGrafter"/>
</dbReference>
<dbReference type="OrthoDB" id="6350723at2759"/>
<dbReference type="InterPro" id="IPR036872">
    <property type="entry name" value="CH_dom_sf"/>
</dbReference>
<feature type="region of interest" description="Disordered" evidence="3">
    <location>
        <begin position="177"/>
        <end position="206"/>
    </location>
</feature>
<dbReference type="SMART" id="SM00033">
    <property type="entry name" value="CH"/>
    <property type="match status" value="1"/>
</dbReference>
<dbReference type="PANTHER" id="PTHR47385:SF22">
    <property type="entry name" value="GH21596P"/>
    <property type="match status" value="1"/>
</dbReference>
<dbReference type="Pfam" id="PF00307">
    <property type="entry name" value="CH"/>
    <property type="match status" value="1"/>
</dbReference>
<evidence type="ECO:0000313" key="5">
    <source>
        <dbReference type="Proteomes" id="UP000675881"/>
    </source>
</evidence>
<dbReference type="PROSITE" id="PS51122">
    <property type="entry name" value="CALPONIN_2"/>
    <property type="match status" value="1"/>
</dbReference>
<keyword evidence="5" id="KW-1185">Reference proteome</keyword>
<evidence type="ECO:0000256" key="1">
    <source>
        <dbReference type="ARBA" id="ARBA00009631"/>
    </source>
</evidence>
<evidence type="ECO:0000256" key="3">
    <source>
        <dbReference type="SAM" id="MobiDB-lite"/>
    </source>
</evidence>
<dbReference type="PROSITE" id="PS01052">
    <property type="entry name" value="CALPONIN_1"/>
    <property type="match status" value="1"/>
</dbReference>
<dbReference type="AlphaFoldDB" id="A0A7R8H0H5"/>
<dbReference type="GO" id="GO:0007015">
    <property type="term" value="P:actin filament organization"/>
    <property type="evidence" value="ECO:0007669"/>
    <property type="project" value="TreeGrafter"/>
</dbReference>
<sequence length="206" mass="22502">MLQHDAVINSGGLPISLSLPYFTIITDGTSSCILPSISRTPHIHSYSSTASIKMGPRKPEEEKEILQWVESVLEEPLPKGDFEEILQNGVILCKLMNKISPGAISKFKEKGPAFLLMENINAFLKAVKAYGVPEEEAFQTPDLFEARNISQYTGPKIGPKMSTKNERNFTEEQIKAGRDSQIGLQAGSNKGASQAGHGGMGNTRHM</sequence>
<dbReference type="InterPro" id="IPR001715">
    <property type="entry name" value="CH_dom"/>
</dbReference>
<accession>A0A7R8H0H5</accession>
<dbReference type="Pfam" id="PF00402">
    <property type="entry name" value="Calponin"/>
    <property type="match status" value="1"/>
</dbReference>
<dbReference type="PANTHER" id="PTHR47385">
    <property type="entry name" value="CALPONIN"/>
    <property type="match status" value="1"/>
</dbReference>
<organism evidence="4 5">
    <name type="scientific">Lepeophtheirus salmonis</name>
    <name type="common">Salmon louse</name>
    <name type="synonym">Caligus salmonis</name>
    <dbReference type="NCBI Taxonomy" id="72036"/>
    <lineage>
        <taxon>Eukaryota</taxon>
        <taxon>Metazoa</taxon>
        <taxon>Ecdysozoa</taxon>
        <taxon>Arthropoda</taxon>
        <taxon>Crustacea</taxon>
        <taxon>Multicrustacea</taxon>
        <taxon>Hexanauplia</taxon>
        <taxon>Copepoda</taxon>
        <taxon>Siphonostomatoida</taxon>
        <taxon>Caligidae</taxon>
        <taxon>Lepeophtheirus</taxon>
    </lineage>
</organism>
<dbReference type="PRINTS" id="PR00888">
    <property type="entry name" value="SM22CALPONIN"/>
</dbReference>
<dbReference type="GO" id="GO:0015629">
    <property type="term" value="C:actin cytoskeleton"/>
    <property type="evidence" value="ECO:0007669"/>
    <property type="project" value="TreeGrafter"/>
</dbReference>
<dbReference type="InterPro" id="IPR003096">
    <property type="entry name" value="SM22_calponin"/>
</dbReference>
<protein>
    <recommendedName>
        <fullName evidence="2">Transgelin</fullName>
    </recommendedName>
</protein>
<dbReference type="PROSITE" id="PS50021">
    <property type="entry name" value="CH"/>
    <property type="match status" value="1"/>
</dbReference>
<reference evidence="4" key="1">
    <citation type="submission" date="2021-02" db="EMBL/GenBank/DDBJ databases">
        <authorList>
            <person name="Bekaert M."/>
        </authorList>
    </citation>
    <scope>NUCLEOTIDE SEQUENCE</scope>
    <source>
        <strain evidence="4">IoA-00</strain>
    </source>
</reference>
<feature type="compositionally biased region" description="Gly residues" evidence="3">
    <location>
        <begin position="196"/>
        <end position="206"/>
    </location>
</feature>
<evidence type="ECO:0000256" key="2">
    <source>
        <dbReference type="RuleBase" id="RU361224"/>
    </source>
</evidence>
<dbReference type="Gene3D" id="1.10.418.10">
    <property type="entry name" value="Calponin-like domain"/>
    <property type="match status" value="1"/>
</dbReference>
<name>A0A7R8H0H5_LEPSM</name>
<dbReference type="SUPFAM" id="SSF47576">
    <property type="entry name" value="Calponin-homology domain, CH-domain"/>
    <property type="match status" value="1"/>
</dbReference>
<evidence type="ECO:0000313" key="4">
    <source>
        <dbReference type="EMBL" id="CAF2770596.1"/>
    </source>
</evidence>
<feature type="compositionally biased region" description="Polar residues" evidence="3">
    <location>
        <begin position="182"/>
        <end position="192"/>
    </location>
</feature>
<dbReference type="InterPro" id="IPR050606">
    <property type="entry name" value="Calponin-like"/>
</dbReference>
<dbReference type="Proteomes" id="UP000675881">
    <property type="component" value="Chromosome 1"/>
</dbReference>
<gene>
    <name evidence="4" type="ORF">LSAA_1678</name>
</gene>
<proteinExistence type="inferred from homology"/>
<comment type="similarity">
    <text evidence="1 2">Belongs to the calponin family.</text>
</comment>